<dbReference type="Proteomes" id="UP000255108">
    <property type="component" value="Unassembled WGS sequence"/>
</dbReference>
<dbReference type="EMBL" id="SMBT01000016">
    <property type="protein sequence ID" value="TCU82208.1"/>
    <property type="molecule type" value="Genomic_DNA"/>
</dbReference>
<dbReference type="Gene3D" id="2.30.30.830">
    <property type="match status" value="1"/>
</dbReference>
<dbReference type="Proteomes" id="UP000295794">
    <property type="component" value="Unassembled WGS sequence"/>
</dbReference>
<proteinExistence type="predicted"/>
<protein>
    <submittedName>
        <fullName evidence="2">Pilus assembly protein, PilP</fullName>
    </submittedName>
    <submittedName>
        <fullName evidence="3">Type IV pilus assembly protein PilP</fullName>
    </submittedName>
</protein>
<evidence type="ECO:0000313" key="2">
    <source>
        <dbReference type="EMBL" id="STR45103.1"/>
    </source>
</evidence>
<dbReference type="RefSeq" id="WP_233702966.1">
    <property type="nucleotide sequence ID" value="NZ_CAWOLO010000016.1"/>
</dbReference>
<keyword evidence="5" id="KW-1185">Reference proteome</keyword>
<organism evidence="2 4">
    <name type="scientific">Iodobacter fluviatilis</name>
    <dbReference type="NCBI Taxonomy" id="537"/>
    <lineage>
        <taxon>Bacteria</taxon>
        <taxon>Pseudomonadati</taxon>
        <taxon>Pseudomonadota</taxon>
        <taxon>Betaproteobacteria</taxon>
        <taxon>Neisseriales</taxon>
        <taxon>Chitinibacteraceae</taxon>
        <taxon>Iodobacter</taxon>
    </lineage>
</organism>
<name>A0A377SVU6_9NEIS</name>
<evidence type="ECO:0000313" key="4">
    <source>
        <dbReference type="Proteomes" id="UP000255108"/>
    </source>
</evidence>
<evidence type="ECO:0000313" key="3">
    <source>
        <dbReference type="EMBL" id="TCU82208.1"/>
    </source>
</evidence>
<dbReference type="Pfam" id="PF04351">
    <property type="entry name" value="PilP"/>
    <property type="match status" value="1"/>
</dbReference>
<gene>
    <name evidence="3" type="ORF">EV682_11642</name>
    <name evidence="2" type="ORF">NCTC11159_03649</name>
</gene>
<evidence type="ECO:0000313" key="5">
    <source>
        <dbReference type="Proteomes" id="UP000295794"/>
    </source>
</evidence>
<sequence>MKIRLGSIKSILLMTIATASLTACFGEENSDLKSWMKESSEGLRGKVEALPEAKPYVSFEYKAFDLSDPFRAAKMELAKKGTGGGLAPNTNRAKEILENYDLEKLRMVGTLTQGKTINGLIHAPDGNLYRVKVGSYMGQNFGMVTAVKDTEIQLKEIVEDSGGDWVERTTSLSLDEAEQKK</sequence>
<dbReference type="PIRSF" id="PIRSF016481">
    <property type="entry name" value="Pilus_assembly_PilP"/>
    <property type="match status" value="1"/>
</dbReference>
<dbReference type="AlphaFoldDB" id="A0A377SVU6"/>
<reference evidence="2 4" key="1">
    <citation type="submission" date="2018-06" db="EMBL/GenBank/DDBJ databases">
        <authorList>
            <consortium name="Pathogen Informatics"/>
            <person name="Doyle S."/>
        </authorList>
    </citation>
    <scope>NUCLEOTIDE SEQUENCE [LARGE SCALE GENOMIC DNA]</scope>
    <source>
        <strain evidence="2 4">NCTC11159</strain>
    </source>
</reference>
<dbReference type="EMBL" id="UGHR01000003">
    <property type="protein sequence ID" value="STR45103.1"/>
    <property type="molecule type" value="Genomic_DNA"/>
</dbReference>
<dbReference type="PROSITE" id="PS51257">
    <property type="entry name" value="PROKAR_LIPOPROTEIN"/>
    <property type="match status" value="1"/>
</dbReference>
<reference evidence="3 5" key="2">
    <citation type="submission" date="2019-03" db="EMBL/GenBank/DDBJ databases">
        <title>Genomic Encyclopedia of Type Strains, Phase IV (KMG-IV): sequencing the most valuable type-strain genomes for metagenomic binning, comparative biology and taxonomic classification.</title>
        <authorList>
            <person name="Goeker M."/>
        </authorList>
    </citation>
    <scope>NUCLEOTIDE SEQUENCE [LARGE SCALE GENOMIC DNA]</scope>
    <source>
        <strain evidence="3 5">DSM 3764</strain>
    </source>
</reference>
<feature type="chain" id="PRO_5016597788" evidence="1">
    <location>
        <begin position="20"/>
        <end position="181"/>
    </location>
</feature>
<accession>A0A377SVU6</accession>
<evidence type="ECO:0000256" key="1">
    <source>
        <dbReference type="SAM" id="SignalP"/>
    </source>
</evidence>
<feature type="signal peptide" evidence="1">
    <location>
        <begin position="1"/>
        <end position="19"/>
    </location>
</feature>
<keyword evidence="1" id="KW-0732">Signal</keyword>
<dbReference type="InterPro" id="IPR007446">
    <property type="entry name" value="PilP"/>
</dbReference>